<dbReference type="RefSeq" id="WP_026396097.1">
    <property type="nucleotide sequence ID" value="NZ_WJBE01000004.1"/>
</dbReference>
<evidence type="ECO:0000313" key="2">
    <source>
        <dbReference type="EMBL" id="MBC3899232.1"/>
    </source>
</evidence>
<dbReference type="Pfam" id="PF07963">
    <property type="entry name" value="N_methyl"/>
    <property type="match status" value="1"/>
</dbReference>
<comment type="caution">
    <text evidence="2">The sequence shown here is derived from an EMBL/GenBank/DDBJ whole genome shotgun (WGS) entry which is preliminary data.</text>
</comment>
<feature type="transmembrane region" description="Helical" evidence="1">
    <location>
        <begin position="12"/>
        <end position="37"/>
    </location>
</feature>
<keyword evidence="3" id="KW-1185">Reference proteome</keyword>
<accession>A0ABR6YVM0</accession>
<dbReference type="Proteomes" id="UP000622405">
    <property type="component" value="Unassembled WGS sequence"/>
</dbReference>
<dbReference type="InterPro" id="IPR012902">
    <property type="entry name" value="N_methyl_site"/>
</dbReference>
<proteinExistence type="predicted"/>
<evidence type="ECO:0000256" key="1">
    <source>
        <dbReference type="SAM" id="Phobius"/>
    </source>
</evidence>
<protein>
    <submittedName>
        <fullName evidence="2">Prepilin-type N-terminal cleavage/methylation domain-containing protein</fullName>
    </submittedName>
</protein>
<keyword evidence="1" id="KW-1133">Transmembrane helix</keyword>
<reference evidence="2 3" key="1">
    <citation type="journal article" date="2020" name="mSystems">
        <title>Defining Genomic and Predicted Metabolic Features of the Acetobacterium Genus.</title>
        <authorList>
            <person name="Ross D.E."/>
            <person name="Marshall C.W."/>
            <person name="Gulliver D."/>
            <person name="May H.D."/>
            <person name="Norman R.S."/>
        </authorList>
    </citation>
    <scope>NUCLEOTIDE SEQUENCE [LARGE SCALE GENOMIC DNA]</scope>
    <source>
        <strain evidence="2 3">DSM 4132</strain>
    </source>
</reference>
<sequence length="167" mass="19533">MSERGFRKNDGFSLIEVLTSLMVVSLVLGLLLSGLIYTNTISQKAETNQKLFYTERYLELYFQKQVLKSEKIYFKNGRVYLQDLESPDLYYNYYLYSSGYLRRYKVYKDGLNPIGKGQSSQFADGIQYFAMTLGPHQEIILKYHLTIDGTIYCRETTIFHGRTVEFV</sequence>
<organism evidence="2 3">
    <name type="scientific">Acetobacterium malicum</name>
    <dbReference type="NCBI Taxonomy" id="52692"/>
    <lineage>
        <taxon>Bacteria</taxon>
        <taxon>Bacillati</taxon>
        <taxon>Bacillota</taxon>
        <taxon>Clostridia</taxon>
        <taxon>Eubacteriales</taxon>
        <taxon>Eubacteriaceae</taxon>
        <taxon>Acetobacterium</taxon>
    </lineage>
</organism>
<keyword evidence="1" id="KW-0472">Membrane</keyword>
<gene>
    <name evidence="2" type="ORF">GH811_06330</name>
</gene>
<keyword evidence="1" id="KW-0812">Transmembrane</keyword>
<name>A0ABR6YVM0_9FIRM</name>
<dbReference type="EMBL" id="WJBE01000004">
    <property type="protein sequence ID" value="MBC3899232.1"/>
    <property type="molecule type" value="Genomic_DNA"/>
</dbReference>
<evidence type="ECO:0000313" key="3">
    <source>
        <dbReference type="Proteomes" id="UP000622405"/>
    </source>
</evidence>
<dbReference type="NCBIfam" id="TIGR02532">
    <property type="entry name" value="IV_pilin_GFxxxE"/>
    <property type="match status" value="1"/>
</dbReference>